<feature type="region of interest" description="Disordered" evidence="1">
    <location>
        <begin position="49"/>
        <end position="74"/>
    </location>
</feature>
<keyword evidence="2" id="KW-1185">Reference proteome</keyword>
<sequence length="89" mass="10164">MLEYCLCQARKRGLGAEEEQLGQSDHHRGPGLVVGRIRRENKNLSCQPHATTARRARGARGGTRRTSRGLKRSDRIRFPVKHCSRWSLK</sequence>
<dbReference type="AlphaFoldDB" id="A0A1I7Y8H5"/>
<protein>
    <submittedName>
        <fullName evidence="3">Uncharacterized protein</fullName>
    </submittedName>
</protein>
<feature type="compositionally biased region" description="Basic residues" evidence="1">
    <location>
        <begin position="52"/>
        <end position="70"/>
    </location>
</feature>
<name>A0A1I7Y8H5_9BILA</name>
<reference evidence="3" key="1">
    <citation type="submission" date="2016-11" db="UniProtKB">
        <authorList>
            <consortium name="WormBaseParasite"/>
        </authorList>
    </citation>
    <scope>IDENTIFICATION</scope>
</reference>
<dbReference type="WBParaSite" id="L893_g13740.t1">
    <property type="protein sequence ID" value="L893_g13740.t1"/>
    <property type="gene ID" value="L893_g13740"/>
</dbReference>
<evidence type="ECO:0000313" key="2">
    <source>
        <dbReference type="Proteomes" id="UP000095287"/>
    </source>
</evidence>
<organism evidence="2 3">
    <name type="scientific">Steinernema glaseri</name>
    <dbReference type="NCBI Taxonomy" id="37863"/>
    <lineage>
        <taxon>Eukaryota</taxon>
        <taxon>Metazoa</taxon>
        <taxon>Ecdysozoa</taxon>
        <taxon>Nematoda</taxon>
        <taxon>Chromadorea</taxon>
        <taxon>Rhabditida</taxon>
        <taxon>Tylenchina</taxon>
        <taxon>Panagrolaimomorpha</taxon>
        <taxon>Strongyloidoidea</taxon>
        <taxon>Steinernematidae</taxon>
        <taxon>Steinernema</taxon>
    </lineage>
</organism>
<dbReference type="Proteomes" id="UP000095287">
    <property type="component" value="Unplaced"/>
</dbReference>
<evidence type="ECO:0000256" key="1">
    <source>
        <dbReference type="SAM" id="MobiDB-lite"/>
    </source>
</evidence>
<proteinExistence type="predicted"/>
<accession>A0A1I7Y8H5</accession>
<evidence type="ECO:0000313" key="3">
    <source>
        <dbReference type="WBParaSite" id="L893_g13740.t1"/>
    </source>
</evidence>